<dbReference type="AlphaFoldDB" id="A0A9P0HBI5"/>
<evidence type="ECO:0000256" key="5">
    <source>
        <dbReference type="ARBA" id="ARBA00022801"/>
    </source>
</evidence>
<dbReference type="Pfam" id="PF00328">
    <property type="entry name" value="His_Phos_2"/>
    <property type="match status" value="1"/>
</dbReference>
<proteinExistence type="inferred from homology"/>
<dbReference type="InterPro" id="IPR000560">
    <property type="entry name" value="His_Pase_clade-2"/>
</dbReference>
<sequence>MITRLPSFISIFLIFLQFCYGLQIVQQQDDGELIFTSILYRHGERTPEEPYANDPYKDDSYWPIGWGQLTNNGKRQHFELGKWLRTRYTSLMRGGRYSNSLVYVRSTDWDRTLMSALSNLAGMFYPTPAELWSDIKWQPVPVHTIPKQLDKLLAMQYPCPKYREQLEAFYNSGLMKNYNQKNQALYDYLTKHTGEPVDDPIKVQYLYSTLYIQTLNNYTLPAWTQGVFPDKMYDISAFGFKMPVYTNTLKRLFGGPLLKEIIHHMKAKKSGTLSPDRNIAVYSAHDTTVSSLLETMGVFETHMPPFTATVLVELRKKNDQYTVSVYYKNSTAEPTLLTIPRCTPSCPLNEFEELLQDVIPQDWDAECKTLVRNPNFDQGLPELAENEPRNIRRYITTRNRNSW</sequence>
<evidence type="ECO:0000256" key="3">
    <source>
        <dbReference type="ARBA" id="ARBA00012646"/>
    </source>
</evidence>
<dbReference type="PROSITE" id="PS00778">
    <property type="entry name" value="HIS_ACID_PHOSPHAT_2"/>
    <property type="match status" value="1"/>
</dbReference>
<protein>
    <recommendedName>
        <fullName evidence="3">acid phosphatase</fullName>
        <ecNumber evidence="3">3.1.3.2</ecNumber>
    </recommendedName>
</protein>
<evidence type="ECO:0000313" key="10">
    <source>
        <dbReference type="Proteomes" id="UP001152798"/>
    </source>
</evidence>
<evidence type="ECO:0000256" key="7">
    <source>
        <dbReference type="ARBA" id="ARBA00023180"/>
    </source>
</evidence>
<dbReference type="PANTHER" id="PTHR11567">
    <property type="entry name" value="ACID PHOSPHATASE-RELATED"/>
    <property type="match status" value="1"/>
</dbReference>
<keyword evidence="4 8" id="KW-0732">Signal</keyword>
<evidence type="ECO:0000256" key="1">
    <source>
        <dbReference type="ARBA" id="ARBA00000032"/>
    </source>
</evidence>
<dbReference type="PANTHER" id="PTHR11567:SF211">
    <property type="entry name" value="PROSTATIC ACID PHOSPHATASE"/>
    <property type="match status" value="1"/>
</dbReference>
<comment type="catalytic activity">
    <reaction evidence="1">
        <text>a phosphate monoester + H2O = an alcohol + phosphate</text>
        <dbReference type="Rhea" id="RHEA:15017"/>
        <dbReference type="ChEBI" id="CHEBI:15377"/>
        <dbReference type="ChEBI" id="CHEBI:30879"/>
        <dbReference type="ChEBI" id="CHEBI:43474"/>
        <dbReference type="ChEBI" id="CHEBI:67140"/>
        <dbReference type="EC" id="3.1.3.2"/>
    </reaction>
</comment>
<accession>A0A9P0HBI5</accession>
<dbReference type="EC" id="3.1.3.2" evidence="3"/>
<comment type="similarity">
    <text evidence="2">Belongs to the histidine acid phosphatase family.</text>
</comment>
<evidence type="ECO:0000256" key="4">
    <source>
        <dbReference type="ARBA" id="ARBA00022729"/>
    </source>
</evidence>
<evidence type="ECO:0000256" key="6">
    <source>
        <dbReference type="ARBA" id="ARBA00023157"/>
    </source>
</evidence>
<dbReference type="EMBL" id="OV725080">
    <property type="protein sequence ID" value="CAH1398943.1"/>
    <property type="molecule type" value="Genomic_DNA"/>
</dbReference>
<evidence type="ECO:0000256" key="2">
    <source>
        <dbReference type="ARBA" id="ARBA00005375"/>
    </source>
</evidence>
<dbReference type="Proteomes" id="UP001152798">
    <property type="component" value="Chromosome 4"/>
</dbReference>
<evidence type="ECO:0000256" key="8">
    <source>
        <dbReference type="SAM" id="SignalP"/>
    </source>
</evidence>
<dbReference type="GO" id="GO:0003993">
    <property type="term" value="F:acid phosphatase activity"/>
    <property type="evidence" value="ECO:0007669"/>
    <property type="project" value="UniProtKB-EC"/>
</dbReference>
<dbReference type="InterPro" id="IPR033379">
    <property type="entry name" value="Acid_Pase_AS"/>
</dbReference>
<keyword evidence="10" id="KW-1185">Reference proteome</keyword>
<dbReference type="OrthoDB" id="10257284at2759"/>
<feature type="signal peptide" evidence="8">
    <location>
        <begin position="1"/>
        <end position="21"/>
    </location>
</feature>
<feature type="chain" id="PRO_5040230609" description="acid phosphatase" evidence="8">
    <location>
        <begin position="22"/>
        <end position="403"/>
    </location>
</feature>
<reference evidence="9" key="1">
    <citation type="submission" date="2022-01" db="EMBL/GenBank/DDBJ databases">
        <authorList>
            <person name="King R."/>
        </authorList>
    </citation>
    <scope>NUCLEOTIDE SEQUENCE</scope>
</reference>
<dbReference type="Gene3D" id="3.40.50.1240">
    <property type="entry name" value="Phosphoglycerate mutase-like"/>
    <property type="match status" value="1"/>
</dbReference>
<keyword evidence="5" id="KW-0378">Hydrolase</keyword>
<dbReference type="InterPro" id="IPR029033">
    <property type="entry name" value="His_PPase_superfam"/>
</dbReference>
<organism evidence="9 10">
    <name type="scientific">Nezara viridula</name>
    <name type="common">Southern green stink bug</name>
    <name type="synonym">Cimex viridulus</name>
    <dbReference type="NCBI Taxonomy" id="85310"/>
    <lineage>
        <taxon>Eukaryota</taxon>
        <taxon>Metazoa</taxon>
        <taxon>Ecdysozoa</taxon>
        <taxon>Arthropoda</taxon>
        <taxon>Hexapoda</taxon>
        <taxon>Insecta</taxon>
        <taxon>Pterygota</taxon>
        <taxon>Neoptera</taxon>
        <taxon>Paraneoptera</taxon>
        <taxon>Hemiptera</taxon>
        <taxon>Heteroptera</taxon>
        <taxon>Panheteroptera</taxon>
        <taxon>Pentatomomorpha</taxon>
        <taxon>Pentatomoidea</taxon>
        <taxon>Pentatomidae</taxon>
        <taxon>Pentatominae</taxon>
        <taxon>Nezara</taxon>
    </lineage>
</organism>
<evidence type="ECO:0000313" key="9">
    <source>
        <dbReference type="EMBL" id="CAH1398943.1"/>
    </source>
</evidence>
<dbReference type="InterPro" id="IPR050645">
    <property type="entry name" value="Histidine_acid_phosphatase"/>
</dbReference>
<name>A0A9P0HBI5_NEZVI</name>
<gene>
    <name evidence="9" type="ORF">NEZAVI_LOCUS8497</name>
</gene>
<dbReference type="CDD" id="cd07061">
    <property type="entry name" value="HP_HAP_like"/>
    <property type="match status" value="1"/>
</dbReference>
<dbReference type="SUPFAM" id="SSF53254">
    <property type="entry name" value="Phosphoglycerate mutase-like"/>
    <property type="match status" value="1"/>
</dbReference>
<keyword evidence="6" id="KW-1015">Disulfide bond</keyword>
<keyword evidence="7" id="KW-0325">Glycoprotein</keyword>